<sequence length="86" mass="9824">MDVIPVEAVQPTVIDEEVQPEAVINVEDEEGQSEITEGQPEMQSVIHVENEEAHPPRDHYFFSRNWCKSDHSVFGQWCDFPDAGKL</sequence>
<dbReference type="EMBL" id="CP039345">
    <property type="protein sequence ID" value="QCD76993.1"/>
    <property type="molecule type" value="Genomic_DNA"/>
</dbReference>
<dbReference type="Proteomes" id="UP000501690">
    <property type="component" value="Linkage Group LG1"/>
</dbReference>
<accession>A0A4D6KKN8</accession>
<keyword evidence="2" id="KW-1185">Reference proteome</keyword>
<name>A0A4D6KKN8_VIGUN</name>
<protein>
    <submittedName>
        <fullName evidence="1">Uncharacterized protein</fullName>
    </submittedName>
</protein>
<evidence type="ECO:0000313" key="1">
    <source>
        <dbReference type="EMBL" id="QCD76993.1"/>
    </source>
</evidence>
<gene>
    <name evidence="1" type="ORF">DEO72_LG1g615</name>
</gene>
<reference evidence="1 2" key="1">
    <citation type="submission" date="2019-04" db="EMBL/GenBank/DDBJ databases">
        <title>An improved genome assembly and genetic linkage map for asparagus bean, Vigna unguiculata ssp. sesquipedialis.</title>
        <authorList>
            <person name="Xia Q."/>
            <person name="Zhang R."/>
            <person name="Dong Y."/>
        </authorList>
    </citation>
    <scope>NUCLEOTIDE SEQUENCE [LARGE SCALE GENOMIC DNA]</scope>
    <source>
        <tissue evidence="1">Leaf</tissue>
    </source>
</reference>
<proteinExistence type="predicted"/>
<organism evidence="1 2">
    <name type="scientific">Vigna unguiculata</name>
    <name type="common">Cowpea</name>
    <dbReference type="NCBI Taxonomy" id="3917"/>
    <lineage>
        <taxon>Eukaryota</taxon>
        <taxon>Viridiplantae</taxon>
        <taxon>Streptophyta</taxon>
        <taxon>Embryophyta</taxon>
        <taxon>Tracheophyta</taxon>
        <taxon>Spermatophyta</taxon>
        <taxon>Magnoliopsida</taxon>
        <taxon>eudicotyledons</taxon>
        <taxon>Gunneridae</taxon>
        <taxon>Pentapetalae</taxon>
        <taxon>rosids</taxon>
        <taxon>fabids</taxon>
        <taxon>Fabales</taxon>
        <taxon>Fabaceae</taxon>
        <taxon>Papilionoideae</taxon>
        <taxon>50 kb inversion clade</taxon>
        <taxon>NPAAA clade</taxon>
        <taxon>indigoferoid/millettioid clade</taxon>
        <taxon>Phaseoleae</taxon>
        <taxon>Vigna</taxon>
    </lineage>
</organism>
<evidence type="ECO:0000313" key="2">
    <source>
        <dbReference type="Proteomes" id="UP000501690"/>
    </source>
</evidence>
<dbReference type="AlphaFoldDB" id="A0A4D6KKN8"/>